<dbReference type="EMBL" id="BDCR01000002">
    <property type="protein sequence ID" value="GAT62692.1"/>
    <property type="molecule type" value="Genomic_DNA"/>
</dbReference>
<evidence type="ECO:0000313" key="2">
    <source>
        <dbReference type="Proteomes" id="UP000076586"/>
    </source>
</evidence>
<evidence type="ECO:0000313" key="1">
    <source>
        <dbReference type="EMBL" id="GAT62692.1"/>
    </source>
</evidence>
<gene>
    <name evidence="1" type="ORF">PJIAN_2252</name>
</gene>
<dbReference type="InterPro" id="IPR036102">
    <property type="entry name" value="OsmC/Ohrsf"/>
</dbReference>
<accession>A0A170ZI64</accession>
<dbReference type="OrthoDB" id="9804010at2"/>
<dbReference type="STRING" id="681398.PJIAN_2252"/>
<dbReference type="Pfam" id="PF02566">
    <property type="entry name" value="OsmC"/>
    <property type="match status" value="1"/>
</dbReference>
<proteinExistence type="predicted"/>
<dbReference type="Gene3D" id="3.30.300.20">
    <property type="match status" value="1"/>
</dbReference>
<keyword evidence="2" id="KW-1185">Reference proteome</keyword>
<dbReference type="PANTHER" id="PTHR34352">
    <property type="entry name" value="PROTEIN YHFA"/>
    <property type="match status" value="1"/>
</dbReference>
<dbReference type="SUPFAM" id="SSF82784">
    <property type="entry name" value="OsmC-like"/>
    <property type="match status" value="1"/>
</dbReference>
<sequence>MTHTVNTSWKGDMQFNALVSGHSVTMDASPEFGGQDAGSRPKELLLAAIAGCTGMDVVELLRKMRVDVQEFDLEVKAEVSEGHPKVYTQMHIIYKLKGHNIDSAKVQKAVDMSQEKYCGVSAMLRKAMEITYEIKIL</sequence>
<dbReference type="Proteomes" id="UP000076586">
    <property type="component" value="Unassembled WGS sequence"/>
</dbReference>
<dbReference type="PANTHER" id="PTHR34352:SF1">
    <property type="entry name" value="PROTEIN YHFA"/>
    <property type="match status" value="1"/>
</dbReference>
<name>A0A170ZI64_9BACT</name>
<organism evidence="1 2">
    <name type="scientific">Paludibacter jiangxiensis</name>
    <dbReference type="NCBI Taxonomy" id="681398"/>
    <lineage>
        <taxon>Bacteria</taxon>
        <taxon>Pseudomonadati</taxon>
        <taxon>Bacteroidota</taxon>
        <taxon>Bacteroidia</taxon>
        <taxon>Bacteroidales</taxon>
        <taxon>Paludibacteraceae</taxon>
        <taxon>Paludibacter</taxon>
    </lineage>
</organism>
<reference evidence="2" key="2">
    <citation type="journal article" date="2017" name="Genome Announc.">
        <title>Draft genome sequence of Paludibacter jiangxiensis NM7(T), a propionate-producing fermentative bacterium.</title>
        <authorList>
            <person name="Qiu Y.-L."/>
            <person name="Tourlousse D.M."/>
            <person name="Matsuura N."/>
            <person name="Ohashi A."/>
            <person name="Sekiguchi Y."/>
        </authorList>
    </citation>
    <scope>NUCLEOTIDE SEQUENCE [LARGE SCALE GENOMIC DNA]</scope>
    <source>
        <strain evidence="2">NM7</strain>
    </source>
</reference>
<dbReference type="InterPro" id="IPR003718">
    <property type="entry name" value="OsmC/Ohr_fam"/>
</dbReference>
<dbReference type="InterPro" id="IPR015946">
    <property type="entry name" value="KH_dom-like_a/b"/>
</dbReference>
<dbReference type="AlphaFoldDB" id="A0A170ZI64"/>
<dbReference type="RefSeq" id="WP_068703198.1">
    <property type="nucleotide sequence ID" value="NZ_BDCR01000002.1"/>
</dbReference>
<reference evidence="2" key="1">
    <citation type="submission" date="2016-04" db="EMBL/GenBank/DDBJ databases">
        <title>Draft genome sequence of Paludibacter jiangxiensis strain NM7.</title>
        <authorList>
            <person name="Qiu Y."/>
            <person name="Matsuura N."/>
            <person name="Ohashi A."/>
            <person name="Tourlousse M.D."/>
            <person name="Sekiguchi Y."/>
        </authorList>
    </citation>
    <scope>NUCLEOTIDE SEQUENCE [LARGE SCALE GENOMIC DNA]</scope>
    <source>
        <strain evidence="2">NM7</strain>
    </source>
</reference>
<protein>
    <submittedName>
        <fullName evidence="1">Putative redox protein</fullName>
    </submittedName>
</protein>
<comment type="caution">
    <text evidence="1">The sequence shown here is derived from an EMBL/GenBank/DDBJ whole genome shotgun (WGS) entry which is preliminary data.</text>
</comment>